<name>A0A9R1D3K1_9EURY</name>
<organism evidence="1 2">
    <name type="scientific">Natronomonas aquatica</name>
    <dbReference type="NCBI Taxonomy" id="2841590"/>
    <lineage>
        <taxon>Archaea</taxon>
        <taxon>Methanobacteriati</taxon>
        <taxon>Methanobacteriota</taxon>
        <taxon>Stenosarchaea group</taxon>
        <taxon>Halobacteria</taxon>
        <taxon>Halobacteriales</taxon>
        <taxon>Natronomonadaceae</taxon>
        <taxon>Natronomonas</taxon>
    </lineage>
</organism>
<dbReference type="RefSeq" id="WP_256028334.1">
    <property type="nucleotide sequence ID" value="NZ_JAHLKM010000002.1"/>
</dbReference>
<sequence length="86" mass="9326">MSEIESAVASLPPSAKLVYKTLQYEGPMTQAQLAETSLLPQRTVRHALKKLDDADAVEESVYLMDARKSNYRIADADEPGTGTATA</sequence>
<dbReference type="InterPro" id="IPR036388">
    <property type="entry name" value="WH-like_DNA-bd_sf"/>
</dbReference>
<dbReference type="Pfam" id="PF13412">
    <property type="entry name" value="HTH_24"/>
    <property type="match status" value="1"/>
</dbReference>
<dbReference type="EMBL" id="JAHLKM010000002">
    <property type="protein sequence ID" value="MCQ4332414.1"/>
    <property type="molecule type" value="Genomic_DNA"/>
</dbReference>
<dbReference type="Proteomes" id="UP001139494">
    <property type="component" value="Unassembled WGS sequence"/>
</dbReference>
<keyword evidence="2" id="KW-1185">Reference proteome</keyword>
<dbReference type="InterPro" id="IPR036390">
    <property type="entry name" value="WH_DNA-bd_sf"/>
</dbReference>
<dbReference type="AlphaFoldDB" id="A0A9R1D3K1"/>
<evidence type="ECO:0000313" key="2">
    <source>
        <dbReference type="Proteomes" id="UP001139494"/>
    </source>
</evidence>
<comment type="caution">
    <text evidence="1">The sequence shown here is derived from an EMBL/GenBank/DDBJ whole genome shotgun (WGS) entry which is preliminary data.</text>
</comment>
<reference evidence="1" key="1">
    <citation type="journal article" date="2023" name="Front. Microbiol.">
        <title>Genomic-based phylogenetic and metabolic analyses of the genus Natronomonas, and description of Natronomonas aquatica sp. nov.</title>
        <authorList>
            <person name="Garcia-Roldan A."/>
            <person name="Duran-Viseras A."/>
            <person name="de la Haba R.R."/>
            <person name="Corral P."/>
            <person name="Sanchez-Porro C."/>
            <person name="Ventosa A."/>
        </authorList>
    </citation>
    <scope>NUCLEOTIDE SEQUENCE</scope>
    <source>
        <strain evidence="1">F2-12</strain>
    </source>
</reference>
<gene>
    <name evidence="1" type="ORF">KM295_02710</name>
</gene>
<accession>A0A9R1D3K1</accession>
<dbReference type="SUPFAM" id="SSF46785">
    <property type="entry name" value="Winged helix' DNA-binding domain"/>
    <property type="match status" value="1"/>
</dbReference>
<evidence type="ECO:0000313" key="1">
    <source>
        <dbReference type="EMBL" id="MCQ4332414.1"/>
    </source>
</evidence>
<dbReference type="Gene3D" id="1.10.10.10">
    <property type="entry name" value="Winged helix-like DNA-binding domain superfamily/Winged helix DNA-binding domain"/>
    <property type="match status" value="1"/>
</dbReference>
<protein>
    <submittedName>
        <fullName evidence="1">ArsR family transcriptional regulator</fullName>
    </submittedName>
</protein>
<proteinExistence type="predicted"/>